<dbReference type="Proteomes" id="UP001239167">
    <property type="component" value="Unassembled WGS sequence"/>
</dbReference>
<feature type="transmembrane region" description="Helical" evidence="9">
    <location>
        <begin position="12"/>
        <end position="31"/>
    </location>
</feature>
<evidence type="ECO:0000256" key="2">
    <source>
        <dbReference type="ARBA" id="ARBA00022448"/>
    </source>
</evidence>
<keyword evidence="7 9" id="KW-1133">Transmembrane helix</keyword>
<evidence type="ECO:0000256" key="9">
    <source>
        <dbReference type="SAM" id="Phobius"/>
    </source>
</evidence>
<evidence type="ECO:0000256" key="6">
    <source>
        <dbReference type="ARBA" id="ARBA00022692"/>
    </source>
</evidence>
<keyword evidence="3" id="KW-1003">Cell membrane</keyword>
<feature type="domain" description="PTS EIIC type-2" evidence="10">
    <location>
        <begin position="6"/>
        <end position="344"/>
    </location>
</feature>
<keyword evidence="4" id="KW-0762">Sugar transport</keyword>
<dbReference type="Pfam" id="PF02378">
    <property type="entry name" value="PTS_EIIC"/>
    <property type="match status" value="1"/>
</dbReference>
<gene>
    <name evidence="11" type="ORF">J2S01_001650</name>
</gene>
<keyword evidence="12" id="KW-1185">Reference proteome</keyword>
<name>A0ABT9Y7W2_9FIRM</name>
<evidence type="ECO:0000256" key="1">
    <source>
        <dbReference type="ARBA" id="ARBA00004429"/>
    </source>
</evidence>
<comment type="subcellular location">
    <subcellularLocation>
        <location evidence="1">Cell inner membrane</location>
        <topology evidence="1">Multi-pass membrane protein</topology>
    </subcellularLocation>
</comment>
<dbReference type="PANTHER" id="PTHR30505:SF0">
    <property type="entry name" value="FRUCTOSE-LIKE PTS SYSTEM EIIBC COMPONENT-RELATED"/>
    <property type="match status" value="1"/>
</dbReference>
<feature type="transmembrane region" description="Helical" evidence="9">
    <location>
        <begin position="96"/>
        <end position="115"/>
    </location>
</feature>
<keyword evidence="5" id="KW-0598">Phosphotransferase system</keyword>
<dbReference type="InterPro" id="IPR013014">
    <property type="entry name" value="PTS_EIIC_2"/>
</dbReference>
<proteinExistence type="predicted"/>
<feature type="transmembrane region" description="Helical" evidence="9">
    <location>
        <begin position="313"/>
        <end position="334"/>
    </location>
</feature>
<accession>A0ABT9Y7W2</accession>
<feature type="transmembrane region" description="Helical" evidence="9">
    <location>
        <begin position="214"/>
        <end position="232"/>
    </location>
</feature>
<feature type="transmembrane region" description="Helical" evidence="9">
    <location>
        <begin position="127"/>
        <end position="150"/>
    </location>
</feature>
<evidence type="ECO:0000256" key="5">
    <source>
        <dbReference type="ARBA" id="ARBA00022683"/>
    </source>
</evidence>
<evidence type="ECO:0000259" key="10">
    <source>
        <dbReference type="PROSITE" id="PS51104"/>
    </source>
</evidence>
<keyword evidence="2" id="KW-0813">Transport</keyword>
<dbReference type="InterPro" id="IPR003352">
    <property type="entry name" value="PTS_EIIC"/>
</dbReference>
<evidence type="ECO:0000313" key="12">
    <source>
        <dbReference type="Proteomes" id="UP001239167"/>
    </source>
</evidence>
<keyword evidence="6 9" id="KW-0812">Transmembrane</keyword>
<evidence type="ECO:0000256" key="3">
    <source>
        <dbReference type="ARBA" id="ARBA00022475"/>
    </source>
</evidence>
<dbReference type="EMBL" id="JAUSUE010000010">
    <property type="protein sequence ID" value="MDQ0203931.1"/>
    <property type="molecule type" value="Genomic_DNA"/>
</dbReference>
<sequence length="360" mass="38498">MKNLNIKKNLMTAISYLIPFVCCAGMLMVVGNILGGQSIKDFSGNTSIADVLFTLGGDGLGLLSVFISMFIAYAIADRTGIVPGFLCGVLCKEYGYGFLGGLLAGFLAGYLAVYLKTAIKLPAWFEGIKPMLILPFLTTLIIGLIMRYIIGIPIHALQEFINYALTTLQGGSVLILGLVVGILSAVDYGGPINKVVFVFCLGLMSEGYTTPMNALISASMIAPLGLTICYFLSRAVKRDIFSGDEANALKSAFIMGCCQITEGSYPIILNDLARITICTAIGAAVNGALVFYWECTNPIVWGGFFTIPGQNQPGLWTAALLIGSFIFAVCCLFLKRKPAAKTTETEEEQDLDLSNVKISG</sequence>
<comment type="caution">
    <text evidence="11">The sequence shown here is derived from an EMBL/GenBank/DDBJ whole genome shotgun (WGS) entry which is preliminary data.</text>
</comment>
<keyword evidence="8 9" id="KW-0472">Membrane</keyword>
<dbReference type="InterPro" id="IPR006327">
    <property type="entry name" value="PTS_IIC_fruc"/>
</dbReference>
<dbReference type="RefSeq" id="WP_307224081.1">
    <property type="nucleotide sequence ID" value="NZ_CP116940.1"/>
</dbReference>
<evidence type="ECO:0000256" key="7">
    <source>
        <dbReference type="ARBA" id="ARBA00022989"/>
    </source>
</evidence>
<organism evidence="11 12">
    <name type="scientific">Pectinatus haikarae</name>
    <dbReference type="NCBI Taxonomy" id="349096"/>
    <lineage>
        <taxon>Bacteria</taxon>
        <taxon>Bacillati</taxon>
        <taxon>Bacillota</taxon>
        <taxon>Negativicutes</taxon>
        <taxon>Selenomonadales</taxon>
        <taxon>Selenomonadaceae</taxon>
        <taxon>Pectinatus</taxon>
    </lineage>
</organism>
<dbReference type="PANTHER" id="PTHR30505">
    <property type="entry name" value="FRUCTOSE-LIKE PERMEASE"/>
    <property type="match status" value="1"/>
</dbReference>
<protein>
    <submittedName>
        <fullName evidence="11">PTS system fructose-specific IIC component</fullName>
    </submittedName>
</protein>
<reference evidence="11 12" key="1">
    <citation type="submission" date="2023-07" db="EMBL/GenBank/DDBJ databases">
        <title>Genomic Encyclopedia of Type Strains, Phase IV (KMG-IV): sequencing the most valuable type-strain genomes for metagenomic binning, comparative biology and taxonomic classification.</title>
        <authorList>
            <person name="Goeker M."/>
        </authorList>
    </citation>
    <scope>NUCLEOTIDE SEQUENCE [LARGE SCALE GENOMIC DNA]</scope>
    <source>
        <strain evidence="11 12">DSM 16980</strain>
    </source>
</reference>
<dbReference type="NCBIfam" id="TIGR01427">
    <property type="entry name" value="PTS_IIC_fructo"/>
    <property type="match status" value="1"/>
</dbReference>
<evidence type="ECO:0000256" key="4">
    <source>
        <dbReference type="ARBA" id="ARBA00022597"/>
    </source>
</evidence>
<dbReference type="PROSITE" id="PS51104">
    <property type="entry name" value="PTS_EIIC_TYPE_2"/>
    <property type="match status" value="1"/>
</dbReference>
<evidence type="ECO:0000313" key="11">
    <source>
        <dbReference type="EMBL" id="MDQ0203931.1"/>
    </source>
</evidence>
<evidence type="ECO:0000256" key="8">
    <source>
        <dbReference type="ARBA" id="ARBA00023136"/>
    </source>
</evidence>
<feature type="transmembrane region" description="Helical" evidence="9">
    <location>
        <begin position="51"/>
        <end position="75"/>
    </location>
</feature>
<feature type="transmembrane region" description="Helical" evidence="9">
    <location>
        <begin position="162"/>
        <end position="186"/>
    </location>
</feature>
<dbReference type="InterPro" id="IPR050864">
    <property type="entry name" value="Bacterial_PTS_Sugar_Transport"/>
</dbReference>